<feature type="domain" description="Solute-binding protein family 3/N-terminal" evidence="4">
    <location>
        <begin position="43"/>
        <end position="275"/>
    </location>
</feature>
<proteinExistence type="inferred from homology"/>
<name>A0ABW8CR38_STRBI</name>
<dbReference type="InterPro" id="IPR001638">
    <property type="entry name" value="Solute-binding_3/MltF_N"/>
</dbReference>
<feature type="region of interest" description="Disordered" evidence="2">
    <location>
        <begin position="26"/>
        <end position="47"/>
    </location>
</feature>
<evidence type="ECO:0000256" key="1">
    <source>
        <dbReference type="ARBA" id="ARBA00010742"/>
    </source>
</evidence>
<evidence type="ECO:0000259" key="4">
    <source>
        <dbReference type="SMART" id="SM00062"/>
    </source>
</evidence>
<feature type="chain" id="PRO_5047031839" evidence="3">
    <location>
        <begin position="28"/>
        <end position="339"/>
    </location>
</feature>
<dbReference type="PANTHER" id="PTHR30024:SF42">
    <property type="entry name" value="ALIPHATIC SULFONATES-BINDING PROTEIN-RELATED"/>
    <property type="match status" value="1"/>
</dbReference>
<comment type="caution">
    <text evidence="5">The sequence shown here is derived from an EMBL/GenBank/DDBJ whole genome shotgun (WGS) entry which is preliminary data.</text>
</comment>
<comment type="similarity">
    <text evidence="1">Belongs to the bacterial solute-binding protein SsuA/TauA family.</text>
</comment>
<protein>
    <submittedName>
        <fullName evidence="5">ABC transporter substrate-binding protein</fullName>
    </submittedName>
</protein>
<dbReference type="Pfam" id="PF09084">
    <property type="entry name" value="NMT1"/>
    <property type="match status" value="1"/>
</dbReference>
<dbReference type="PROSITE" id="PS51257">
    <property type="entry name" value="PROKAR_LIPOPROTEIN"/>
    <property type="match status" value="1"/>
</dbReference>
<feature type="signal peptide" evidence="3">
    <location>
        <begin position="1"/>
        <end position="27"/>
    </location>
</feature>
<dbReference type="Gene3D" id="3.40.190.10">
    <property type="entry name" value="Periplasmic binding protein-like II"/>
    <property type="match status" value="2"/>
</dbReference>
<organism evidence="5 6">
    <name type="scientific">Streptomyces bikiniensis</name>
    <dbReference type="NCBI Taxonomy" id="1896"/>
    <lineage>
        <taxon>Bacteria</taxon>
        <taxon>Bacillati</taxon>
        <taxon>Actinomycetota</taxon>
        <taxon>Actinomycetes</taxon>
        <taxon>Kitasatosporales</taxon>
        <taxon>Streptomycetaceae</taxon>
        <taxon>Streptomyces</taxon>
    </lineage>
</organism>
<dbReference type="InterPro" id="IPR015168">
    <property type="entry name" value="SsuA/THI5"/>
</dbReference>
<dbReference type="SUPFAM" id="SSF53850">
    <property type="entry name" value="Periplasmic binding protein-like II"/>
    <property type="match status" value="1"/>
</dbReference>
<dbReference type="PANTHER" id="PTHR30024">
    <property type="entry name" value="ALIPHATIC SULFONATES-BINDING PROTEIN-RELATED"/>
    <property type="match status" value="1"/>
</dbReference>
<sequence length="339" mass="34742">MRPLTPFAALAALAALATVTACGGSPAADTAGGGGDGEGAKGTVTVRIPDPGNSGVLALGKKDGSLDKALAAVGAEVAWTGSAGPFAPAAQAMNADQLDIATGSITSGITSLSRSPGFAFFTATDPDPVGEGILVREGSDITAVKDLVGRKVAVNKGGTGEYLLLKALAEAGVPADQVERVYLRPDQTAAVFNAGQVDAWAVWSTYAVAEIGSGKARFLADGTAIGSDNYSLNAVRSKFAKEHPEIVKALYAYLHEHSAKEKKDPAAYLNVFTDAGPTAVNGKAKEVQIAFTAKAGTVDPIGPEDVERFEAVARFYADQKVTPNKVDIAAHLLDVEELS</sequence>
<accession>A0ABW8CR38</accession>
<dbReference type="RefSeq" id="WP_399613526.1">
    <property type="nucleotide sequence ID" value="NZ_JBITYT010000004.1"/>
</dbReference>
<gene>
    <name evidence="5" type="ORF">ACIGW0_11490</name>
</gene>
<dbReference type="Proteomes" id="UP001614391">
    <property type="component" value="Unassembled WGS sequence"/>
</dbReference>
<dbReference type="EMBL" id="JBITYT010000004">
    <property type="protein sequence ID" value="MFI9119999.1"/>
    <property type="molecule type" value="Genomic_DNA"/>
</dbReference>
<reference evidence="5 6" key="1">
    <citation type="submission" date="2024-10" db="EMBL/GenBank/DDBJ databases">
        <title>The Natural Products Discovery Center: Release of the First 8490 Sequenced Strains for Exploring Actinobacteria Biosynthetic Diversity.</title>
        <authorList>
            <person name="Kalkreuter E."/>
            <person name="Kautsar S.A."/>
            <person name="Yang D."/>
            <person name="Bader C.D."/>
            <person name="Teijaro C.N."/>
            <person name="Fluegel L."/>
            <person name="Davis C.M."/>
            <person name="Simpson J.R."/>
            <person name="Lauterbach L."/>
            <person name="Steele A.D."/>
            <person name="Gui C."/>
            <person name="Meng S."/>
            <person name="Li G."/>
            <person name="Viehrig K."/>
            <person name="Ye F."/>
            <person name="Su P."/>
            <person name="Kiefer A.F."/>
            <person name="Nichols A."/>
            <person name="Cepeda A.J."/>
            <person name="Yan W."/>
            <person name="Fan B."/>
            <person name="Jiang Y."/>
            <person name="Adhikari A."/>
            <person name="Zheng C.-J."/>
            <person name="Schuster L."/>
            <person name="Cowan T.M."/>
            <person name="Smanski M.J."/>
            <person name="Chevrette M.G."/>
            <person name="De Carvalho L.P.S."/>
            <person name="Shen B."/>
        </authorList>
    </citation>
    <scope>NUCLEOTIDE SEQUENCE [LARGE SCALE GENOMIC DNA]</scope>
    <source>
        <strain evidence="5 6">NPDC053346</strain>
    </source>
</reference>
<evidence type="ECO:0000313" key="6">
    <source>
        <dbReference type="Proteomes" id="UP001614391"/>
    </source>
</evidence>
<evidence type="ECO:0000256" key="2">
    <source>
        <dbReference type="SAM" id="MobiDB-lite"/>
    </source>
</evidence>
<keyword evidence="6" id="KW-1185">Reference proteome</keyword>
<evidence type="ECO:0000256" key="3">
    <source>
        <dbReference type="SAM" id="SignalP"/>
    </source>
</evidence>
<dbReference type="SMART" id="SM00062">
    <property type="entry name" value="PBPb"/>
    <property type="match status" value="1"/>
</dbReference>
<keyword evidence="3" id="KW-0732">Signal</keyword>
<evidence type="ECO:0000313" key="5">
    <source>
        <dbReference type="EMBL" id="MFI9119999.1"/>
    </source>
</evidence>